<evidence type="ECO:0000313" key="3">
    <source>
        <dbReference type="Proteomes" id="UP000708208"/>
    </source>
</evidence>
<reference evidence="2" key="1">
    <citation type="submission" date="2021-06" db="EMBL/GenBank/DDBJ databases">
        <authorList>
            <person name="Hodson N. C."/>
            <person name="Mongue J. A."/>
            <person name="Jaron S. K."/>
        </authorList>
    </citation>
    <scope>NUCLEOTIDE SEQUENCE</scope>
</reference>
<dbReference type="AlphaFoldDB" id="A0A8J2PFI2"/>
<evidence type="ECO:0000313" key="2">
    <source>
        <dbReference type="EMBL" id="CAG7784724.1"/>
    </source>
</evidence>
<feature type="region of interest" description="Disordered" evidence="1">
    <location>
        <begin position="1"/>
        <end position="53"/>
    </location>
</feature>
<evidence type="ECO:0000256" key="1">
    <source>
        <dbReference type="SAM" id="MobiDB-lite"/>
    </source>
</evidence>
<accession>A0A8J2PFI2</accession>
<protein>
    <submittedName>
        <fullName evidence="2">Uncharacterized protein</fullName>
    </submittedName>
</protein>
<proteinExistence type="predicted"/>
<dbReference type="EMBL" id="CAJVCH010281410">
    <property type="protein sequence ID" value="CAG7784724.1"/>
    <property type="molecule type" value="Genomic_DNA"/>
</dbReference>
<feature type="compositionally biased region" description="Polar residues" evidence="1">
    <location>
        <begin position="31"/>
        <end position="41"/>
    </location>
</feature>
<name>A0A8J2PFI2_9HEXA</name>
<sequence length="198" mass="22765">MRKIGMSLTTSAVSEDSREDPPPKKMKLRNDQPSQIKTSNDVQHKKQKISVEPKGHPIKGINAVMLAALTILTLCCDSSARIERTPSNVLWRKSPLPVTTGYNSVNLLISFVSPCELISSGGPNTPLLATARAKCEKLYNEYFLKELEKMCVRKEWSEIQRKKRECDHITYHSDYTTNWCNRCKRRDWHCWCCHGFHK</sequence>
<comment type="caution">
    <text evidence="2">The sequence shown here is derived from an EMBL/GenBank/DDBJ whole genome shotgun (WGS) entry which is preliminary data.</text>
</comment>
<gene>
    <name evidence="2" type="ORF">AFUS01_LOCUS23393</name>
</gene>
<dbReference type="Proteomes" id="UP000708208">
    <property type="component" value="Unassembled WGS sequence"/>
</dbReference>
<keyword evidence="3" id="KW-1185">Reference proteome</keyword>
<organism evidence="2 3">
    <name type="scientific">Allacma fusca</name>
    <dbReference type="NCBI Taxonomy" id="39272"/>
    <lineage>
        <taxon>Eukaryota</taxon>
        <taxon>Metazoa</taxon>
        <taxon>Ecdysozoa</taxon>
        <taxon>Arthropoda</taxon>
        <taxon>Hexapoda</taxon>
        <taxon>Collembola</taxon>
        <taxon>Symphypleona</taxon>
        <taxon>Sminthuridae</taxon>
        <taxon>Allacma</taxon>
    </lineage>
</organism>